<accession>A0AAN6SLS0</accession>
<comment type="subcellular location">
    <subcellularLocation>
        <location evidence="1">Membrane</location>
        <topology evidence="1">Multi-pass membrane protein</topology>
    </subcellularLocation>
</comment>
<reference evidence="10" key="1">
    <citation type="journal article" date="2023" name="Mol. Phylogenet. Evol.">
        <title>Genome-scale phylogeny and comparative genomics of the fungal order Sordariales.</title>
        <authorList>
            <person name="Hensen N."/>
            <person name="Bonometti L."/>
            <person name="Westerberg I."/>
            <person name="Brannstrom I.O."/>
            <person name="Guillou S."/>
            <person name="Cros-Aarteil S."/>
            <person name="Calhoun S."/>
            <person name="Haridas S."/>
            <person name="Kuo A."/>
            <person name="Mondo S."/>
            <person name="Pangilinan J."/>
            <person name="Riley R."/>
            <person name="LaButti K."/>
            <person name="Andreopoulos B."/>
            <person name="Lipzen A."/>
            <person name="Chen C."/>
            <person name="Yan M."/>
            <person name="Daum C."/>
            <person name="Ng V."/>
            <person name="Clum A."/>
            <person name="Steindorff A."/>
            <person name="Ohm R.A."/>
            <person name="Martin F."/>
            <person name="Silar P."/>
            <person name="Natvig D.O."/>
            <person name="Lalanne C."/>
            <person name="Gautier V."/>
            <person name="Ament-Velasquez S.L."/>
            <person name="Kruys A."/>
            <person name="Hutchinson M.I."/>
            <person name="Powell A.J."/>
            <person name="Barry K."/>
            <person name="Miller A.N."/>
            <person name="Grigoriev I.V."/>
            <person name="Debuchy R."/>
            <person name="Gladieux P."/>
            <person name="Hiltunen Thoren M."/>
            <person name="Johannesson H."/>
        </authorList>
    </citation>
    <scope>NUCLEOTIDE SEQUENCE [LARGE SCALE GENOMIC DNA]</scope>
    <source>
        <strain evidence="10">CBS 284.82</strain>
    </source>
</reference>
<feature type="domain" description="Rhodopsin" evidence="8">
    <location>
        <begin position="38"/>
        <end position="270"/>
    </location>
</feature>
<evidence type="ECO:0000256" key="2">
    <source>
        <dbReference type="ARBA" id="ARBA00022692"/>
    </source>
</evidence>
<dbReference type="InterPro" id="IPR049326">
    <property type="entry name" value="Rhodopsin_dom_fungi"/>
</dbReference>
<evidence type="ECO:0000256" key="6">
    <source>
        <dbReference type="SAM" id="MobiDB-lite"/>
    </source>
</evidence>
<name>A0AAN6SLS0_9PEZI</name>
<feature type="transmembrane region" description="Helical" evidence="7">
    <location>
        <begin position="20"/>
        <end position="40"/>
    </location>
</feature>
<feature type="region of interest" description="Disordered" evidence="6">
    <location>
        <begin position="367"/>
        <end position="396"/>
    </location>
</feature>
<keyword evidence="10" id="KW-1185">Reference proteome</keyword>
<evidence type="ECO:0000256" key="1">
    <source>
        <dbReference type="ARBA" id="ARBA00004141"/>
    </source>
</evidence>
<dbReference type="GO" id="GO:0016020">
    <property type="term" value="C:membrane"/>
    <property type="evidence" value="ECO:0007669"/>
    <property type="project" value="UniProtKB-SubCell"/>
</dbReference>
<feature type="transmembrane region" description="Helical" evidence="7">
    <location>
        <begin position="52"/>
        <end position="76"/>
    </location>
</feature>
<keyword evidence="4 7" id="KW-0472">Membrane</keyword>
<evidence type="ECO:0000256" key="7">
    <source>
        <dbReference type="SAM" id="Phobius"/>
    </source>
</evidence>
<comment type="caution">
    <text evidence="9">The sequence shown here is derived from an EMBL/GenBank/DDBJ whole genome shotgun (WGS) entry which is preliminary data.</text>
</comment>
<dbReference type="PANTHER" id="PTHR33048">
    <property type="entry name" value="PTH11-LIKE INTEGRAL MEMBRANE PROTEIN (AFU_ORTHOLOGUE AFUA_5G11245)"/>
    <property type="match status" value="1"/>
</dbReference>
<dbReference type="EMBL" id="MU854662">
    <property type="protein sequence ID" value="KAK4032008.1"/>
    <property type="molecule type" value="Genomic_DNA"/>
</dbReference>
<evidence type="ECO:0000313" key="10">
    <source>
        <dbReference type="Proteomes" id="UP001303115"/>
    </source>
</evidence>
<organism evidence="9 10">
    <name type="scientific">Parachaetomium inaequale</name>
    <dbReference type="NCBI Taxonomy" id="2588326"/>
    <lineage>
        <taxon>Eukaryota</taxon>
        <taxon>Fungi</taxon>
        <taxon>Dikarya</taxon>
        <taxon>Ascomycota</taxon>
        <taxon>Pezizomycotina</taxon>
        <taxon>Sordariomycetes</taxon>
        <taxon>Sordariomycetidae</taxon>
        <taxon>Sordariales</taxon>
        <taxon>Chaetomiaceae</taxon>
        <taxon>Parachaetomium</taxon>
    </lineage>
</organism>
<dbReference type="PANTHER" id="PTHR33048:SF47">
    <property type="entry name" value="INTEGRAL MEMBRANE PROTEIN-RELATED"/>
    <property type="match status" value="1"/>
</dbReference>
<keyword evidence="2 7" id="KW-0812">Transmembrane</keyword>
<evidence type="ECO:0000256" key="3">
    <source>
        <dbReference type="ARBA" id="ARBA00022989"/>
    </source>
</evidence>
<feature type="transmembrane region" description="Helical" evidence="7">
    <location>
        <begin position="130"/>
        <end position="160"/>
    </location>
</feature>
<dbReference type="AlphaFoldDB" id="A0AAN6SLS0"/>
<comment type="similarity">
    <text evidence="5">Belongs to the SAT4 family.</text>
</comment>
<dbReference type="InterPro" id="IPR052337">
    <property type="entry name" value="SAT4-like"/>
</dbReference>
<protein>
    <recommendedName>
        <fullName evidence="8">Rhodopsin domain-containing protein</fullName>
    </recommendedName>
</protein>
<feature type="transmembrane region" description="Helical" evidence="7">
    <location>
        <begin position="96"/>
        <end position="118"/>
    </location>
</feature>
<feature type="region of interest" description="Disordered" evidence="6">
    <location>
        <begin position="283"/>
        <end position="345"/>
    </location>
</feature>
<dbReference type="Proteomes" id="UP001303115">
    <property type="component" value="Unassembled WGS sequence"/>
</dbReference>
<evidence type="ECO:0000313" key="9">
    <source>
        <dbReference type="EMBL" id="KAK4032008.1"/>
    </source>
</evidence>
<feature type="compositionally biased region" description="Gly residues" evidence="6">
    <location>
        <begin position="283"/>
        <end position="301"/>
    </location>
</feature>
<feature type="transmembrane region" description="Helical" evidence="7">
    <location>
        <begin position="180"/>
        <end position="201"/>
    </location>
</feature>
<feature type="transmembrane region" description="Helical" evidence="7">
    <location>
        <begin position="208"/>
        <end position="226"/>
    </location>
</feature>
<evidence type="ECO:0000256" key="5">
    <source>
        <dbReference type="ARBA" id="ARBA00038359"/>
    </source>
</evidence>
<evidence type="ECO:0000259" key="8">
    <source>
        <dbReference type="Pfam" id="PF20684"/>
    </source>
</evidence>
<proteinExistence type="inferred from homology"/>
<evidence type="ECO:0000256" key="4">
    <source>
        <dbReference type="ARBA" id="ARBA00023136"/>
    </source>
</evidence>
<dbReference type="Pfam" id="PF20684">
    <property type="entry name" value="Fung_rhodopsin"/>
    <property type="match status" value="1"/>
</dbReference>
<keyword evidence="3 7" id="KW-1133">Transmembrane helix</keyword>
<gene>
    <name evidence="9" type="ORF">C8A01DRAFT_20855</name>
</gene>
<sequence length="396" mass="43128">MASAGALPPNAFEDRRATVIGGITFCLLWSTTVVGLWLWTRGVVIKQLGIDDYACLAGLLMTYGSGIAIAHMTKYGLSRHVYIMDLSHIPLYLRDFYVSIVMYCAALLFIKLTFLFQYYRVLAVQKMRNVYIASIIIVGGWALSQVLVSIFICTPIAGFWDSSIKATCVPTTTQWYVNAAGNLITDVVVFALPLPAIWSLNLRKPSKIVLLFIFSLGFFTVIISIIRIRHLKLFEDFPWENVDSSLWSIGELTSALTCASLPTMRPLISRYFPAFSSQGGRYARGGGGGVQQRGRRNGGGPSALESGSGKARRIPTRSSSKPPVDDLAASPSGSEVELAQTQSGGLRSNPFEVHVLHEVTVGVERGSARPGEYGVQGHISPAAPEKAQSKASRGRM</sequence>